<dbReference type="EMBL" id="JAFIRN010000016">
    <property type="protein sequence ID" value="KAG5833099.1"/>
    <property type="molecule type" value="Genomic_DNA"/>
</dbReference>
<dbReference type="AlphaFoldDB" id="A0A9D3RJT3"/>
<reference evidence="2" key="1">
    <citation type="submission" date="2021-01" db="EMBL/GenBank/DDBJ databases">
        <title>A chromosome-scale assembly of European eel, Anguilla anguilla.</title>
        <authorList>
            <person name="Henkel C."/>
            <person name="Jong-Raadsen S.A."/>
            <person name="Dufour S."/>
            <person name="Weltzien F.-A."/>
            <person name="Palstra A.P."/>
            <person name="Pelster B."/>
            <person name="Spaink H.P."/>
            <person name="Van Den Thillart G.E."/>
            <person name="Jansen H."/>
            <person name="Zahm M."/>
            <person name="Klopp C."/>
            <person name="Cedric C."/>
            <person name="Louis A."/>
            <person name="Berthelot C."/>
            <person name="Parey E."/>
            <person name="Roest Crollius H."/>
            <person name="Montfort J."/>
            <person name="Robinson-Rechavi M."/>
            <person name="Bucao C."/>
            <person name="Bouchez O."/>
            <person name="Gislard M."/>
            <person name="Lluch J."/>
            <person name="Milhes M."/>
            <person name="Lampietro C."/>
            <person name="Lopez Roques C."/>
            <person name="Donnadieu C."/>
            <person name="Braasch I."/>
            <person name="Desvignes T."/>
            <person name="Postlethwait J."/>
            <person name="Bobe J."/>
            <person name="Guiguen Y."/>
            <person name="Dirks R."/>
        </authorList>
    </citation>
    <scope>NUCLEOTIDE SEQUENCE</scope>
    <source>
        <strain evidence="2">Tag_6206</strain>
        <tissue evidence="2">Liver</tissue>
    </source>
</reference>
<evidence type="ECO:0000313" key="2">
    <source>
        <dbReference type="EMBL" id="KAG5833099.1"/>
    </source>
</evidence>
<feature type="compositionally biased region" description="Acidic residues" evidence="1">
    <location>
        <begin position="112"/>
        <end position="122"/>
    </location>
</feature>
<name>A0A9D3RJT3_ANGAN</name>
<feature type="region of interest" description="Disordered" evidence="1">
    <location>
        <begin position="205"/>
        <end position="274"/>
    </location>
</feature>
<feature type="region of interest" description="Disordered" evidence="1">
    <location>
        <begin position="1"/>
        <end position="176"/>
    </location>
</feature>
<proteinExistence type="predicted"/>
<evidence type="ECO:0000256" key="1">
    <source>
        <dbReference type="SAM" id="MobiDB-lite"/>
    </source>
</evidence>
<feature type="compositionally biased region" description="Basic and acidic residues" evidence="1">
    <location>
        <begin position="139"/>
        <end position="164"/>
    </location>
</feature>
<dbReference type="Proteomes" id="UP001044222">
    <property type="component" value="Chromosome 16"/>
</dbReference>
<feature type="compositionally biased region" description="Basic and acidic residues" evidence="1">
    <location>
        <begin position="97"/>
        <end position="111"/>
    </location>
</feature>
<feature type="compositionally biased region" description="Basic and acidic residues" evidence="1">
    <location>
        <begin position="211"/>
        <end position="221"/>
    </location>
</feature>
<comment type="caution">
    <text evidence="2">The sequence shown here is derived from an EMBL/GenBank/DDBJ whole genome shotgun (WGS) entry which is preliminary data.</text>
</comment>
<organism evidence="2 3">
    <name type="scientific">Anguilla anguilla</name>
    <name type="common">European freshwater eel</name>
    <name type="synonym">Muraena anguilla</name>
    <dbReference type="NCBI Taxonomy" id="7936"/>
    <lineage>
        <taxon>Eukaryota</taxon>
        <taxon>Metazoa</taxon>
        <taxon>Chordata</taxon>
        <taxon>Craniata</taxon>
        <taxon>Vertebrata</taxon>
        <taxon>Euteleostomi</taxon>
        <taxon>Actinopterygii</taxon>
        <taxon>Neopterygii</taxon>
        <taxon>Teleostei</taxon>
        <taxon>Anguilliformes</taxon>
        <taxon>Anguillidae</taxon>
        <taxon>Anguilla</taxon>
    </lineage>
</organism>
<evidence type="ECO:0000313" key="3">
    <source>
        <dbReference type="Proteomes" id="UP001044222"/>
    </source>
</evidence>
<feature type="compositionally biased region" description="Polar residues" evidence="1">
    <location>
        <begin position="264"/>
        <end position="274"/>
    </location>
</feature>
<feature type="compositionally biased region" description="Basic residues" evidence="1">
    <location>
        <begin position="232"/>
        <end position="243"/>
    </location>
</feature>
<gene>
    <name evidence="2" type="ORF">ANANG_G00272260</name>
</gene>
<feature type="compositionally biased region" description="Basic and acidic residues" evidence="1">
    <location>
        <begin position="57"/>
        <end position="70"/>
    </location>
</feature>
<sequence length="274" mass="30031">MRNLRVAGGWRPRAQKATPTTTTQSPGRAAGRSRRGTVHRSGRPGAEKRGGRGTTRPLRDPPAAEEKSSEKATAPSEPEASRVPQVAKISFRKRKLEKPPEGGAEEDKADSGEDDGNEEVEDVREKPAQCDKEEEEAEEKEKAEKEKKAEDKEKEEAKPKEKAVVKKPRKTNPYGDWEQIQEEIDPYENVDLQLPQVEGVCTAPAPCELPPEPKVKFRERTITSLGGEGARRGRSSGRGRRKTGSPGAFGSGRKMTEDKHGLSDSGSERSATLS</sequence>
<feature type="compositionally biased region" description="Basic residues" evidence="1">
    <location>
        <begin position="31"/>
        <end position="42"/>
    </location>
</feature>
<accession>A0A9D3RJT3</accession>
<protein>
    <submittedName>
        <fullName evidence="2">Uncharacterized protein</fullName>
    </submittedName>
</protein>
<keyword evidence="3" id="KW-1185">Reference proteome</keyword>
<feature type="compositionally biased region" description="Polar residues" evidence="1">
    <location>
        <begin position="17"/>
        <end position="26"/>
    </location>
</feature>